<dbReference type="RefSeq" id="WP_119838708.1">
    <property type="nucleotide sequence ID" value="NZ_CP060436.1"/>
</dbReference>
<gene>
    <name evidence="1" type="ORF">PSAL_033560</name>
</gene>
<evidence type="ECO:0000313" key="2">
    <source>
        <dbReference type="Proteomes" id="UP000283786"/>
    </source>
</evidence>
<name>A0A418SHY7_9RHOB</name>
<proteinExistence type="predicted"/>
<protein>
    <submittedName>
        <fullName evidence="1">Uncharacterized protein</fullName>
    </submittedName>
</protein>
<organism evidence="1 2">
    <name type="scientific">Pseudooceanicola algae</name>
    <dbReference type="NCBI Taxonomy" id="1537215"/>
    <lineage>
        <taxon>Bacteria</taxon>
        <taxon>Pseudomonadati</taxon>
        <taxon>Pseudomonadota</taxon>
        <taxon>Alphaproteobacteria</taxon>
        <taxon>Rhodobacterales</taxon>
        <taxon>Paracoccaceae</taxon>
        <taxon>Pseudooceanicola</taxon>
    </lineage>
</organism>
<sequence length="98" mass="10794">MGITSAIVLYAVIWWLTLLCVVPVRLRTQQDMGKVTPGTQSGAPEHHYLKIKIWITTGITTVLFAIVAGIILSGWVTVADLDFFHRMGPEGCLYTSTC</sequence>
<reference evidence="1 2" key="1">
    <citation type="submission" date="2020-08" db="EMBL/GenBank/DDBJ databases">
        <title>Genome sequence of Rhodobacteraceae bacterium Lw-13e.</title>
        <authorList>
            <person name="Poehlein A."/>
            <person name="Wolter L."/>
            <person name="Daniel R."/>
            <person name="Brinkhoff T."/>
        </authorList>
    </citation>
    <scope>NUCLEOTIDE SEQUENCE [LARGE SCALE GENOMIC DNA]</scope>
    <source>
        <strain evidence="1 2">Lw-13e</strain>
    </source>
</reference>
<dbReference type="AlphaFoldDB" id="A0A418SHY7"/>
<dbReference type="OrthoDB" id="9804637at2"/>
<evidence type="ECO:0000313" key="1">
    <source>
        <dbReference type="EMBL" id="QPM92093.1"/>
    </source>
</evidence>
<keyword evidence="2" id="KW-1185">Reference proteome</keyword>
<dbReference type="Pfam" id="PF07330">
    <property type="entry name" value="DUF1467"/>
    <property type="match status" value="1"/>
</dbReference>
<dbReference type="EMBL" id="CP060436">
    <property type="protein sequence ID" value="QPM92093.1"/>
    <property type="molecule type" value="Genomic_DNA"/>
</dbReference>
<dbReference type="InterPro" id="IPR009935">
    <property type="entry name" value="DUF1467"/>
</dbReference>
<dbReference type="KEGG" id="palw:PSAL_033560"/>
<accession>A0A418SHY7</accession>
<dbReference type="Proteomes" id="UP000283786">
    <property type="component" value="Chromosome"/>
</dbReference>